<evidence type="ECO:0000313" key="3">
    <source>
        <dbReference type="Proteomes" id="UP000237000"/>
    </source>
</evidence>
<accession>A0A2P5ES36</accession>
<dbReference type="Proteomes" id="UP000237000">
    <property type="component" value="Unassembled WGS sequence"/>
</dbReference>
<reference evidence="3" key="1">
    <citation type="submission" date="2016-06" db="EMBL/GenBank/DDBJ databases">
        <title>Parallel loss of symbiosis genes in relatives of nitrogen-fixing non-legume Parasponia.</title>
        <authorList>
            <person name="Van Velzen R."/>
            <person name="Holmer R."/>
            <person name="Bu F."/>
            <person name="Rutten L."/>
            <person name="Van Zeijl A."/>
            <person name="Liu W."/>
            <person name="Santuari L."/>
            <person name="Cao Q."/>
            <person name="Sharma T."/>
            <person name="Shen D."/>
            <person name="Roswanjaya Y."/>
            <person name="Wardhani T."/>
            <person name="Kalhor M.S."/>
            <person name="Jansen J."/>
            <person name="Van den Hoogen J."/>
            <person name="Gungor B."/>
            <person name="Hartog M."/>
            <person name="Hontelez J."/>
            <person name="Verver J."/>
            <person name="Yang W.-C."/>
            <person name="Schijlen E."/>
            <person name="Repin R."/>
            <person name="Schilthuizen M."/>
            <person name="Schranz E."/>
            <person name="Heidstra R."/>
            <person name="Miyata K."/>
            <person name="Fedorova E."/>
            <person name="Kohlen W."/>
            <person name="Bisseling T."/>
            <person name="Smit S."/>
            <person name="Geurts R."/>
        </authorList>
    </citation>
    <scope>NUCLEOTIDE SEQUENCE [LARGE SCALE GENOMIC DNA]</scope>
    <source>
        <strain evidence="3">cv. RG33-2</strain>
    </source>
</reference>
<dbReference type="AlphaFoldDB" id="A0A2P5ES36"/>
<gene>
    <name evidence="2" type="ORF">TorRG33x02_159380</name>
</gene>
<feature type="compositionally biased region" description="Polar residues" evidence="1">
    <location>
        <begin position="48"/>
        <end position="61"/>
    </location>
</feature>
<name>A0A2P5ES36_TREOI</name>
<protein>
    <submittedName>
        <fullName evidence="2">Uncharacterized protein</fullName>
    </submittedName>
</protein>
<evidence type="ECO:0000313" key="2">
    <source>
        <dbReference type="EMBL" id="PON88351.1"/>
    </source>
</evidence>
<proteinExistence type="predicted"/>
<evidence type="ECO:0000256" key="1">
    <source>
        <dbReference type="SAM" id="MobiDB-lite"/>
    </source>
</evidence>
<feature type="region of interest" description="Disordered" evidence="1">
    <location>
        <begin position="1"/>
        <end position="61"/>
    </location>
</feature>
<dbReference type="EMBL" id="JXTC01000107">
    <property type="protein sequence ID" value="PON88351.1"/>
    <property type="molecule type" value="Genomic_DNA"/>
</dbReference>
<dbReference type="InParanoid" id="A0A2P5ES36"/>
<feature type="compositionally biased region" description="Polar residues" evidence="1">
    <location>
        <begin position="8"/>
        <end position="20"/>
    </location>
</feature>
<sequence length="61" mass="6932">MKRPSRSEGMNTKTPSNQYWTRFGRNGVDPSSLLTTKNSVHEPLFDSDPSSSTSFRANIRR</sequence>
<organism evidence="2 3">
    <name type="scientific">Trema orientale</name>
    <name type="common">Charcoal tree</name>
    <name type="synonym">Celtis orientalis</name>
    <dbReference type="NCBI Taxonomy" id="63057"/>
    <lineage>
        <taxon>Eukaryota</taxon>
        <taxon>Viridiplantae</taxon>
        <taxon>Streptophyta</taxon>
        <taxon>Embryophyta</taxon>
        <taxon>Tracheophyta</taxon>
        <taxon>Spermatophyta</taxon>
        <taxon>Magnoliopsida</taxon>
        <taxon>eudicotyledons</taxon>
        <taxon>Gunneridae</taxon>
        <taxon>Pentapetalae</taxon>
        <taxon>rosids</taxon>
        <taxon>fabids</taxon>
        <taxon>Rosales</taxon>
        <taxon>Cannabaceae</taxon>
        <taxon>Trema</taxon>
    </lineage>
</organism>
<keyword evidence="3" id="KW-1185">Reference proteome</keyword>
<comment type="caution">
    <text evidence="2">The sequence shown here is derived from an EMBL/GenBank/DDBJ whole genome shotgun (WGS) entry which is preliminary data.</text>
</comment>